<proteinExistence type="predicted"/>
<accession>G4TVJ3</accession>
<dbReference type="HOGENOM" id="CLU_1272734_0_0_1"/>
<keyword evidence="3" id="KW-1185">Reference proteome</keyword>
<name>G4TVJ3_SERID</name>
<dbReference type="AlphaFoldDB" id="G4TVJ3"/>
<evidence type="ECO:0000313" key="2">
    <source>
        <dbReference type="EMBL" id="CCA75336.1"/>
    </source>
</evidence>
<reference evidence="2 3" key="1">
    <citation type="journal article" date="2011" name="PLoS Pathog.">
        <title>Endophytic Life Strategies Decoded by Genome and Transcriptome Analyses of the Mutualistic Root Symbiont Piriformospora indica.</title>
        <authorList>
            <person name="Zuccaro A."/>
            <person name="Lahrmann U."/>
            <person name="Guldener U."/>
            <person name="Langen G."/>
            <person name="Pfiffi S."/>
            <person name="Biedenkopf D."/>
            <person name="Wong P."/>
            <person name="Samans B."/>
            <person name="Grimm C."/>
            <person name="Basiewicz M."/>
            <person name="Murat C."/>
            <person name="Martin F."/>
            <person name="Kogel K.H."/>
        </authorList>
    </citation>
    <scope>NUCLEOTIDE SEQUENCE [LARGE SCALE GENOMIC DNA]</scope>
    <source>
        <strain evidence="2 3">DSM 11827</strain>
    </source>
</reference>
<protein>
    <submittedName>
        <fullName evidence="2">Uncharacterized protein</fullName>
    </submittedName>
</protein>
<organism evidence="2 3">
    <name type="scientific">Serendipita indica (strain DSM 11827)</name>
    <name type="common">Root endophyte fungus</name>
    <name type="synonym">Piriformospora indica</name>
    <dbReference type="NCBI Taxonomy" id="1109443"/>
    <lineage>
        <taxon>Eukaryota</taxon>
        <taxon>Fungi</taxon>
        <taxon>Dikarya</taxon>
        <taxon>Basidiomycota</taxon>
        <taxon>Agaricomycotina</taxon>
        <taxon>Agaricomycetes</taxon>
        <taxon>Sebacinales</taxon>
        <taxon>Serendipitaceae</taxon>
        <taxon>Serendipita</taxon>
    </lineage>
</organism>
<evidence type="ECO:0000256" key="1">
    <source>
        <dbReference type="SAM" id="Coils"/>
    </source>
</evidence>
<dbReference type="Proteomes" id="UP000007148">
    <property type="component" value="Unassembled WGS sequence"/>
</dbReference>
<keyword evidence="1" id="KW-0175">Coiled coil</keyword>
<feature type="coiled-coil region" evidence="1">
    <location>
        <begin position="69"/>
        <end position="125"/>
    </location>
</feature>
<comment type="caution">
    <text evidence="2">The sequence shown here is derived from an EMBL/GenBank/DDBJ whole genome shotgun (WGS) entry which is preliminary data.</text>
</comment>
<dbReference type="EMBL" id="CAFZ01000433">
    <property type="protein sequence ID" value="CCA75336.1"/>
    <property type="molecule type" value="Genomic_DNA"/>
</dbReference>
<sequence>MSLPMFCAAELFHLLFLPKLPLALSSAIQLFSPVLSTAAHAMHRYWPSEHPQVPASSLGESTVAQALRFENALDHLEHLEGDIDQLNTSHMYQRLLVLEDEMARLQEYVQRLERLTRGARRADSDDTVVNIRPRIAFPPRNPVDIPQVPLSPSTIETPFEFDALWTGSADEGRLDSPVASSVGNLEVVWNLDPSRTKLAHWDIGSSRLNASKARIPA</sequence>
<dbReference type="InParanoid" id="G4TVJ3"/>
<gene>
    <name evidence="2" type="ORF">PIIN_09321</name>
</gene>
<evidence type="ECO:0000313" key="3">
    <source>
        <dbReference type="Proteomes" id="UP000007148"/>
    </source>
</evidence>